<gene>
    <name evidence="2" type="ORF">CPB83DRAFT_860258</name>
</gene>
<dbReference type="EMBL" id="MU157889">
    <property type="protein sequence ID" value="KAF9525079.1"/>
    <property type="molecule type" value="Genomic_DNA"/>
</dbReference>
<reference evidence="2" key="1">
    <citation type="submission" date="2020-11" db="EMBL/GenBank/DDBJ databases">
        <authorList>
            <consortium name="DOE Joint Genome Institute"/>
            <person name="Ahrendt S."/>
            <person name="Riley R."/>
            <person name="Andreopoulos W."/>
            <person name="Labutti K."/>
            <person name="Pangilinan J."/>
            <person name="Ruiz-Duenas F.J."/>
            <person name="Barrasa J.M."/>
            <person name="Sanchez-Garcia M."/>
            <person name="Camarero S."/>
            <person name="Miyauchi S."/>
            <person name="Serrano A."/>
            <person name="Linde D."/>
            <person name="Babiker R."/>
            <person name="Drula E."/>
            <person name="Ayuso-Fernandez I."/>
            <person name="Pacheco R."/>
            <person name="Padilla G."/>
            <person name="Ferreira P."/>
            <person name="Barriuso J."/>
            <person name="Kellner H."/>
            <person name="Castanera R."/>
            <person name="Alfaro M."/>
            <person name="Ramirez L."/>
            <person name="Pisabarro A.G."/>
            <person name="Kuo A."/>
            <person name="Tritt A."/>
            <person name="Lipzen A."/>
            <person name="He G."/>
            <person name="Yan M."/>
            <person name="Ng V."/>
            <person name="Cullen D."/>
            <person name="Martin F."/>
            <person name="Rosso M.-N."/>
            <person name="Henrissat B."/>
            <person name="Hibbett D."/>
            <person name="Martinez A.T."/>
            <person name="Grigoriev I.V."/>
        </authorList>
    </citation>
    <scope>NUCLEOTIDE SEQUENCE</scope>
    <source>
        <strain evidence="2">CBS 506.95</strain>
    </source>
</reference>
<keyword evidence="1" id="KW-0732">Signal</keyword>
<dbReference type="AlphaFoldDB" id="A0A9P6JLW7"/>
<accession>A0A9P6JLW7</accession>
<protein>
    <submittedName>
        <fullName evidence="2">Uncharacterized protein</fullName>
    </submittedName>
</protein>
<organism evidence="2 3">
    <name type="scientific">Crepidotus variabilis</name>
    <dbReference type="NCBI Taxonomy" id="179855"/>
    <lineage>
        <taxon>Eukaryota</taxon>
        <taxon>Fungi</taxon>
        <taxon>Dikarya</taxon>
        <taxon>Basidiomycota</taxon>
        <taxon>Agaricomycotina</taxon>
        <taxon>Agaricomycetes</taxon>
        <taxon>Agaricomycetidae</taxon>
        <taxon>Agaricales</taxon>
        <taxon>Agaricineae</taxon>
        <taxon>Crepidotaceae</taxon>
        <taxon>Crepidotus</taxon>
    </lineage>
</organism>
<proteinExistence type="predicted"/>
<feature type="signal peptide" evidence="1">
    <location>
        <begin position="1"/>
        <end position="18"/>
    </location>
</feature>
<comment type="caution">
    <text evidence="2">The sequence shown here is derived from an EMBL/GenBank/DDBJ whole genome shotgun (WGS) entry which is preliminary data.</text>
</comment>
<sequence>MKFSTAIIPLFSLLVVAAASSSAIYSDSMIARDLVTEFTDDVVERSEDGMLFRRLPQKNVFVPELAWLAESIVHMLAVKTTEDSLVHARIQFDAALNVISQHISQQWKFLNQMRLFMLSLTRR</sequence>
<feature type="chain" id="PRO_5040483589" evidence="1">
    <location>
        <begin position="19"/>
        <end position="123"/>
    </location>
</feature>
<keyword evidence="3" id="KW-1185">Reference proteome</keyword>
<dbReference type="Proteomes" id="UP000807306">
    <property type="component" value="Unassembled WGS sequence"/>
</dbReference>
<evidence type="ECO:0000313" key="3">
    <source>
        <dbReference type="Proteomes" id="UP000807306"/>
    </source>
</evidence>
<evidence type="ECO:0000313" key="2">
    <source>
        <dbReference type="EMBL" id="KAF9525079.1"/>
    </source>
</evidence>
<evidence type="ECO:0000256" key="1">
    <source>
        <dbReference type="SAM" id="SignalP"/>
    </source>
</evidence>
<name>A0A9P6JLW7_9AGAR</name>